<dbReference type="OrthoDB" id="19690at2759"/>
<dbReference type="GO" id="GO:0005737">
    <property type="term" value="C:cytoplasm"/>
    <property type="evidence" value="ECO:0007669"/>
    <property type="project" value="TreeGrafter"/>
</dbReference>
<dbReference type="InterPro" id="IPR036249">
    <property type="entry name" value="Thioredoxin-like_sf"/>
</dbReference>
<organism evidence="2 3">
    <name type="scientific">Polypedilum vanderplanki</name>
    <name type="common">Sleeping chironomid midge</name>
    <dbReference type="NCBI Taxonomy" id="319348"/>
    <lineage>
        <taxon>Eukaryota</taxon>
        <taxon>Metazoa</taxon>
        <taxon>Ecdysozoa</taxon>
        <taxon>Arthropoda</taxon>
        <taxon>Hexapoda</taxon>
        <taxon>Insecta</taxon>
        <taxon>Pterygota</taxon>
        <taxon>Neoptera</taxon>
        <taxon>Endopterygota</taxon>
        <taxon>Diptera</taxon>
        <taxon>Nematocera</taxon>
        <taxon>Chironomoidea</taxon>
        <taxon>Chironomidae</taxon>
        <taxon>Chironominae</taxon>
        <taxon>Polypedilum</taxon>
        <taxon>Polypedilum</taxon>
    </lineage>
</organism>
<dbReference type="PANTHER" id="PTHR45663">
    <property type="entry name" value="GEO12009P1"/>
    <property type="match status" value="1"/>
</dbReference>
<dbReference type="InterPro" id="IPR013766">
    <property type="entry name" value="Thioredoxin_domain"/>
</dbReference>
<evidence type="ECO:0000259" key="1">
    <source>
        <dbReference type="PROSITE" id="PS51352"/>
    </source>
</evidence>
<dbReference type="Pfam" id="PF00085">
    <property type="entry name" value="Thioredoxin"/>
    <property type="match status" value="1"/>
</dbReference>
<dbReference type="Gene3D" id="3.40.30.10">
    <property type="entry name" value="Glutaredoxin"/>
    <property type="match status" value="1"/>
</dbReference>
<reference evidence="2" key="1">
    <citation type="submission" date="2021-03" db="EMBL/GenBank/DDBJ databases">
        <title>Chromosome level genome of the anhydrobiotic midge Polypedilum vanderplanki.</title>
        <authorList>
            <person name="Yoshida Y."/>
            <person name="Kikawada T."/>
            <person name="Gusev O."/>
        </authorList>
    </citation>
    <scope>NUCLEOTIDE SEQUENCE</scope>
    <source>
        <strain evidence="2">NIAS01</strain>
        <tissue evidence="2">Whole body or cell culture</tissue>
    </source>
</reference>
<dbReference type="CDD" id="cd02961">
    <property type="entry name" value="PDI_a_family"/>
    <property type="match status" value="1"/>
</dbReference>
<evidence type="ECO:0000313" key="3">
    <source>
        <dbReference type="Proteomes" id="UP001107558"/>
    </source>
</evidence>
<dbReference type="AlphaFoldDB" id="A0A9J6BJQ9"/>
<name>A0A9J6BJQ9_POLVA</name>
<gene>
    <name evidence="2" type="ORF">PVAND_017507</name>
</gene>
<dbReference type="Proteomes" id="UP001107558">
    <property type="component" value="Chromosome 4"/>
</dbReference>
<comment type="caution">
    <text evidence="2">The sequence shown here is derived from an EMBL/GenBank/DDBJ whole genome shotgun (WGS) entry which is preliminary data.</text>
</comment>
<dbReference type="PROSITE" id="PS51352">
    <property type="entry name" value="THIOREDOXIN_2"/>
    <property type="match status" value="1"/>
</dbReference>
<feature type="domain" description="Thioredoxin" evidence="1">
    <location>
        <begin position="22"/>
        <end position="139"/>
    </location>
</feature>
<sequence length="140" mass="16405">MFGNIVKLENFRPFFNPILRNISVSSKLFANNIFIVANDQDFEDKVLKSQKLLMVGFFEPYCNLCKMQLPRAEKIANEYKDKFSLAEVDIEQLTDVELKTVIKRIPSLAFYKNGKMSKEILEGVREMEEIRNFVEQNIEK</sequence>
<keyword evidence="3" id="KW-1185">Reference proteome</keyword>
<dbReference type="PANTHER" id="PTHR45663:SF11">
    <property type="entry name" value="GEO12009P1"/>
    <property type="match status" value="1"/>
</dbReference>
<accession>A0A9J6BJQ9</accession>
<dbReference type="SUPFAM" id="SSF52833">
    <property type="entry name" value="Thioredoxin-like"/>
    <property type="match status" value="1"/>
</dbReference>
<proteinExistence type="predicted"/>
<protein>
    <recommendedName>
        <fullName evidence="1">Thioredoxin domain-containing protein</fullName>
    </recommendedName>
</protein>
<dbReference type="EMBL" id="JADBJN010000004">
    <property type="protein sequence ID" value="KAG5669622.1"/>
    <property type="molecule type" value="Genomic_DNA"/>
</dbReference>
<dbReference type="GO" id="GO:0015035">
    <property type="term" value="F:protein-disulfide reductase activity"/>
    <property type="evidence" value="ECO:0007669"/>
    <property type="project" value="TreeGrafter"/>
</dbReference>
<evidence type="ECO:0000313" key="2">
    <source>
        <dbReference type="EMBL" id="KAG5669622.1"/>
    </source>
</evidence>